<reference evidence="1 2" key="1">
    <citation type="submission" date="2016-10" db="EMBL/GenBank/DDBJ databases">
        <authorList>
            <person name="de Groot N.N."/>
        </authorList>
    </citation>
    <scope>NUCLEOTIDE SEQUENCE [LARGE SCALE GENOMIC DNA]</scope>
    <source>
        <strain evidence="2">L7-484,KACC 16230,DSM 25025</strain>
    </source>
</reference>
<dbReference type="OrthoDB" id="3637315at2"/>
<accession>A0A1H0LGU4</accession>
<evidence type="ECO:0000313" key="1">
    <source>
        <dbReference type="EMBL" id="SDO67352.1"/>
    </source>
</evidence>
<gene>
    <name evidence="1" type="ORF">SAMN05192530_11029</name>
</gene>
<dbReference type="RefSeq" id="WP_090676127.1">
    <property type="nucleotide sequence ID" value="NZ_FNIT01000010.1"/>
</dbReference>
<dbReference type="EMBL" id="FNIT01000010">
    <property type="protein sequence ID" value="SDO67352.1"/>
    <property type="molecule type" value="Genomic_DNA"/>
</dbReference>
<name>A0A1H0LGU4_9HYPH</name>
<keyword evidence="2" id="KW-1185">Reference proteome</keyword>
<dbReference type="AlphaFoldDB" id="A0A1H0LGU4"/>
<evidence type="ECO:0000313" key="2">
    <source>
        <dbReference type="Proteomes" id="UP000198793"/>
    </source>
</evidence>
<organism evidence="1 2">
    <name type="scientific">Aureimonas jatrophae</name>
    <dbReference type="NCBI Taxonomy" id="1166073"/>
    <lineage>
        <taxon>Bacteria</taxon>
        <taxon>Pseudomonadati</taxon>
        <taxon>Pseudomonadota</taxon>
        <taxon>Alphaproteobacteria</taxon>
        <taxon>Hyphomicrobiales</taxon>
        <taxon>Aurantimonadaceae</taxon>
        <taxon>Aureimonas</taxon>
    </lineage>
</organism>
<dbReference type="Proteomes" id="UP000198793">
    <property type="component" value="Unassembled WGS sequence"/>
</dbReference>
<proteinExistence type="predicted"/>
<protein>
    <submittedName>
        <fullName evidence="1">Uncharacterized protein</fullName>
    </submittedName>
</protein>
<sequence length="226" mass="25089">MSTPPSGPAGPVALPEFGHAFRDALRLLFILVRGSEPLAAELTTDTQDRVFVGEKRALAIDFWLRYPDYLADELLDIHAETGDPAILAAVRRIFDEDEPSVRTVWMIRWRRGAYDDLQTSLSFLAARRLVTPMRRTIPSGHQNEFLLGPLAETFLSEAVRSQPTLEWYSRQTDLALVVAAARSGSALKDIHYEHAEYAGTPYGTAIPSIRLKVEARLRELDGGSGG</sequence>
<dbReference type="STRING" id="1166073.SAMN05192530_11029"/>